<dbReference type="InterPro" id="IPR036388">
    <property type="entry name" value="WH-like_DNA-bd_sf"/>
</dbReference>
<dbReference type="InterPro" id="IPR011990">
    <property type="entry name" value="TPR-like_helical_dom_sf"/>
</dbReference>
<evidence type="ECO:0000256" key="5">
    <source>
        <dbReference type="PROSITE-ProRule" id="PRU00339"/>
    </source>
</evidence>
<dbReference type="PRINTS" id="PR00364">
    <property type="entry name" value="DISEASERSIST"/>
</dbReference>
<dbReference type="PROSITE" id="PS50293">
    <property type="entry name" value="TPR_REGION"/>
    <property type="match status" value="1"/>
</dbReference>
<dbReference type="Gene3D" id="3.40.50.300">
    <property type="entry name" value="P-loop containing nucleotide triphosphate hydrolases"/>
    <property type="match status" value="1"/>
</dbReference>
<dbReference type="Gene3D" id="1.25.40.10">
    <property type="entry name" value="Tetratricopeptide repeat domain"/>
    <property type="match status" value="3"/>
</dbReference>
<keyword evidence="3 6" id="KW-0238">DNA-binding</keyword>
<dbReference type="SMART" id="SM00862">
    <property type="entry name" value="Trans_reg_C"/>
    <property type="match status" value="1"/>
</dbReference>
<dbReference type="Gene3D" id="1.10.10.10">
    <property type="entry name" value="Winged helix-like DNA-binding domain superfamily/Winged helix DNA-binding domain"/>
    <property type="match status" value="2"/>
</dbReference>
<feature type="domain" description="OmpR/PhoB-type" evidence="7">
    <location>
        <begin position="1"/>
        <end position="102"/>
    </location>
</feature>
<dbReference type="Pfam" id="PF03704">
    <property type="entry name" value="BTAD"/>
    <property type="match status" value="1"/>
</dbReference>
<dbReference type="Pfam" id="PF13424">
    <property type="entry name" value="TPR_12"/>
    <property type="match status" value="2"/>
</dbReference>
<dbReference type="PANTHER" id="PTHR35807">
    <property type="entry name" value="TRANSCRIPTIONAL REGULATOR REDD-RELATED"/>
    <property type="match status" value="1"/>
</dbReference>
<dbReference type="RefSeq" id="WP_184996228.1">
    <property type="nucleotide sequence ID" value="NZ_BOMK01000081.1"/>
</dbReference>
<dbReference type="PROSITE" id="PS50005">
    <property type="entry name" value="TPR"/>
    <property type="match status" value="3"/>
</dbReference>
<reference evidence="8 9" key="1">
    <citation type="submission" date="2020-08" db="EMBL/GenBank/DDBJ databases">
        <title>Sequencing the genomes of 1000 actinobacteria strains.</title>
        <authorList>
            <person name="Klenk H.-P."/>
        </authorList>
    </citation>
    <scope>NUCLEOTIDE SEQUENCE [LARGE SCALE GENOMIC DNA]</scope>
    <source>
        <strain evidence="8 9">DSM 43149</strain>
    </source>
</reference>
<feature type="repeat" description="TPR" evidence="5">
    <location>
        <begin position="790"/>
        <end position="823"/>
    </location>
</feature>
<dbReference type="InterPro" id="IPR001867">
    <property type="entry name" value="OmpR/PhoB-type_DNA-bd"/>
</dbReference>
<dbReference type="InterPro" id="IPR005158">
    <property type="entry name" value="BTAD"/>
</dbReference>
<feature type="repeat" description="TPR" evidence="5">
    <location>
        <begin position="750"/>
        <end position="783"/>
    </location>
</feature>
<organism evidence="8 9">
    <name type="scientific">Actinoplanes digitatis</name>
    <dbReference type="NCBI Taxonomy" id="1868"/>
    <lineage>
        <taxon>Bacteria</taxon>
        <taxon>Bacillati</taxon>
        <taxon>Actinomycetota</taxon>
        <taxon>Actinomycetes</taxon>
        <taxon>Micromonosporales</taxon>
        <taxon>Micromonosporaceae</taxon>
        <taxon>Actinoplanes</taxon>
    </lineage>
</organism>
<dbReference type="PROSITE" id="PS51755">
    <property type="entry name" value="OMPR_PHOB"/>
    <property type="match status" value="1"/>
</dbReference>
<keyword evidence="5" id="KW-0802">TPR repeat</keyword>
<dbReference type="Proteomes" id="UP000578112">
    <property type="component" value="Unassembled WGS sequence"/>
</dbReference>
<feature type="repeat" description="TPR" evidence="5">
    <location>
        <begin position="710"/>
        <end position="743"/>
    </location>
</feature>
<keyword evidence="9" id="KW-1185">Reference proteome</keyword>
<evidence type="ECO:0000256" key="1">
    <source>
        <dbReference type="ARBA" id="ARBA00005820"/>
    </source>
</evidence>
<dbReference type="SUPFAM" id="SSF52540">
    <property type="entry name" value="P-loop containing nucleoside triphosphate hydrolases"/>
    <property type="match status" value="1"/>
</dbReference>
<dbReference type="SUPFAM" id="SSF48452">
    <property type="entry name" value="TPR-like"/>
    <property type="match status" value="3"/>
</dbReference>
<dbReference type="InterPro" id="IPR016032">
    <property type="entry name" value="Sig_transdc_resp-reg_C-effctor"/>
</dbReference>
<evidence type="ECO:0000256" key="6">
    <source>
        <dbReference type="PROSITE-ProRule" id="PRU01091"/>
    </source>
</evidence>
<dbReference type="EMBL" id="JACHNH010000001">
    <property type="protein sequence ID" value="MBB4765124.1"/>
    <property type="molecule type" value="Genomic_DNA"/>
</dbReference>
<proteinExistence type="inferred from homology"/>
<dbReference type="InterPro" id="IPR019734">
    <property type="entry name" value="TPR_rpt"/>
</dbReference>
<comment type="caution">
    <text evidence="8">The sequence shown here is derived from an EMBL/GenBank/DDBJ whole genome shotgun (WGS) entry which is preliminary data.</text>
</comment>
<dbReference type="CDD" id="cd15831">
    <property type="entry name" value="BTAD"/>
    <property type="match status" value="1"/>
</dbReference>
<sequence>MAAEFGVLGAVEARIDGRSIVLGHARQRCVLGVLLVEAGRPVTVDQLIDRVWGQDAPQRAAGALYSYLSRLRGAVAGAEAAIERQPSGYVLTVDPQTVDLHRFRRLITAARASESDQAATDLITEALALWRGEPFAGLDTPWLDSTRRLLLNERFAAELDRNDVLLRLGRHGELLPALSAAAAEYPLDERLAEQSMLALYRCGRQADADEQYRRIRRGLADELGSDPGTALRRLHERILAADPTLDVPVGDARGPGVQLAAPTTVPAQLPADVRAFTGRTGELAALDRLLAPPDGDEPPLTVALLSGTAGVGKSALAVRWAHRVREAFPDGQLYVNLRGYDAEQPVAVADVLASFLTALGVRGPEIPPGVEERAGRYRSELTGRRMLVLLDNASSVEQVRPLLPGTGSCLVLITSRDSLPGMVAVHGAERVSLDLLPPADAVGLLRRLIGVRVDHEPSVAADLAAACARLPLALRIAAELAAARADVSLAELVAELGDHRLRLDLLDAGGDPRAAVRVVFSWSYQHLPADAARAFRLLGLHPGDSVHVEAVAELTGTDVGEARRLLGVLVRASLIHVGRGGRYGMHDLLRAYAAELATAHDAAPDRKAALTRLFDHYLAGSVAAMDALYPEHAAAAGDPDTARNWIEAERPNLAAACTYGAAHGWYRHAIDLAGTLFRYLDAGGPVAEAVTVTASAVSAARAVGDRAAQARALSDLGRLHRRQGRLDEAAETYRQALALYADLGERAAEAVALRNLGSVHWRLGDYRRAADHYQRAWSHHRQLGDEAGQADALVRLGLVDARLGDEAQATERLQAALELSARLGDRFSEAYALSLLARLSRRPAQLERAALQLEQSLAAVRQAEDRTAEAYVLTDLAAVYARGDRLADAAGHLRRALVLHRRIGDRASEAEALNDLGQVLRAAGDAAEARTQHDQALVLAREIGDRYEQARAHDGIAATDGDGANLELARRIFADLAVPAAPSLGSPASSS</sequence>
<dbReference type="SUPFAM" id="SSF46894">
    <property type="entry name" value="C-terminal effector domain of the bipartite response regulators"/>
    <property type="match status" value="1"/>
</dbReference>
<dbReference type="InterPro" id="IPR027417">
    <property type="entry name" value="P-loop_NTPase"/>
</dbReference>
<keyword evidence="2" id="KW-0805">Transcription regulation</keyword>
<name>A0A7W7MT09_9ACTN</name>
<evidence type="ECO:0000259" key="7">
    <source>
        <dbReference type="PROSITE" id="PS51755"/>
    </source>
</evidence>
<evidence type="ECO:0000313" key="8">
    <source>
        <dbReference type="EMBL" id="MBB4765124.1"/>
    </source>
</evidence>
<accession>A0A7W7MT09</accession>
<dbReference type="PANTHER" id="PTHR35807:SF1">
    <property type="entry name" value="TRANSCRIPTIONAL REGULATOR REDD"/>
    <property type="match status" value="1"/>
</dbReference>
<evidence type="ECO:0000256" key="3">
    <source>
        <dbReference type="ARBA" id="ARBA00023125"/>
    </source>
</evidence>
<comment type="similarity">
    <text evidence="1">Belongs to the AfsR/DnrI/RedD regulatory family.</text>
</comment>
<dbReference type="GO" id="GO:0003677">
    <property type="term" value="F:DNA binding"/>
    <property type="evidence" value="ECO:0007669"/>
    <property type="project" value="UniProtKB-UniRule"/>
</dbReference>
<dbReference type="SMART" id="SM01043">
    <property type="entry name" value="BTAD"/>
    <property type="match status" value="1"/>
</dbReference>
<evidence type="ECO:0000256" key="4">
    <source>
        <dbReference type="ARBA" id="ARBA00023163"/>
    </source>
</evidence>
<gene>
    <name evidence="8" type="ORF">BJ971_005680</name>
</gene>
<protein>
    <submittedName>
        <fullName evidence="8">DNA-binding SARP family transcriptional activator/Flp pilus assembly protein TadD</fullName>
    </submittedName>
</protein>
<dbReference type="GO" id="GO:0006355">
    <property type="term" value="P:regulation of DNA-templated transcription"/>
    <property type="evidence" value="ECO:0007669"/>
    <property type="project" value="InterPro"/>
</dbReference>
<dbReference type="GO" id="GO:0043531">
    <property type="term" value="F:ADP binding"/>
    <property type="evidence" value="ECO:0007669"/>
    <property type="project" value="InterPro"/>
</dbReference>
<dbReference type="SMART" id="SM00028">
    <property type="entry name" value="TPR"/>
    <property type="match status" value="5"/>
</dbReference>
<dbReference type="InterPro" id="IPR051677">
    <property type="entry name" value="AfsR-DnrI-RedD_regulator"/>
</dbReference>
<evidence type="ECO:0000313" key="9">
    <source>
        <dbReference type="Proteomes" id="UP000578112"/>
    </source>
</evidence>
<dbReference type="GO" id="GO:0000160">
    <property type="term" value="P:phosphorelay signal transduction system"/>
    <property type="evidence" value="ECO:0007669"/>
    <property type="project" value="InterPro"/>
</dbReference>
<evidence type="ECO:0000256" key="2">
    <source>
        <dbReference type="ARBA" id="ARBA00023015"/>
    </source>
</evidence>
<keyword evidence="4" id="KW-0804">Transcription</keyword>
<feature type="DNA-binding region" description="OmpR/PhoB-type" evidence="6">
    <location>
        <begin position="1"/>
        <end position="102"/>
    </location>
</feature>
<dbReference type="AlphaFoldDB" id="A0A7W7MT09"/>